<evidence type="ECO:0000313" key="2">
    <source>
        <dbReference type="EMBL" id="AKZ56648.1"/>
    </source>
</evidence>
<feature type="region of interest" description="Disordered" evidence="1">
    <location>
        <begin position="1"/>
        <end position="46"/>
    </location>
</feature>
<feature type="compositionally biased region" description="Basic and acidic residues" evidence="1">
    <location>
        <begin position="1"/>
        <end position="11"/>
    </location>
</feature>
<reference evidence="3" key="1">
    <citation type="journal article" date="2015" name="J. Biotechnol.">
        <title>Complete genome sequence of Streptomyces ambofaciens ATCC 23877, the spiramycin producer.</title>
        <authorList>
            <person name="Thibessard A."/>
            <person name="Haas D."/>
            <person name="Gerbaud C."/>
            <person name="Aigle B."/>
            <person name="Lautru S."/>
            <person name="Pernodet J.L."/>
            <person name="Leblond P."/>
        </authorList>
    </citation>
    <scope>NUCLEOTIDE SEQUENCE [LARGE SCALE GENOMIC DNA]</scope>
    <source>
        <strain evidence="3">ATCC 23877 / 3486 / DSM 40053 / JCM 4204 / NBRC 12836 / NRRL B-2516</strain>
    </source>
</reference>
<proteinExistence type="predicted"/>
<dbReference type="AntiFam" id="ANF00012">
    <property type="entry name" value="tRNA translation"/>
</dbReference>
<protein>
    <submittedName>
        <fullName evidence="2">Uncharacterized protein</fullName>
    </submittedName>
</protein>
<sequence>MRPVITRHDKCQGGGDRPAPRSRAHEKTPVHEGPGSDSRADDEARTRDLNLGKVALYQLSYVRIAPDRPSPIGASTSLPDRIR</sequence>
<dbReference type="AlphaFoldDB" id="A0A0K2AUI6"/>
<dbReference type="EMBL" id="CP012382">
    <property type="protein sequence ID" value="AKZ56648.1"/>
    <property type="molecule type" value="Genomic_DNA"/>
</dbReference>
<accession>A0A0K2AUI6</accession>
<evidence type="ECO:0000313" key="3">
    <source>
        <dbReference type="Proteomes" id="UP000061018"/>
    </source>
</evidence>
<dbReference type="KEGG" id="samb:SAM23877_3603"/>
<feature type="compositionally biased region" description="Polar residues" evidence="1">
    <location>
        <begin position="73"/>
        <end position="83"/>
    </location>
</feature>
<gene>
    <name evidence="2" type="ORF">SAM23877_3603</name>
</gene>
<feature type="region of interest" description="Disordered" evidence="1">
    <location>
        <begin position="64"/>
        <end position="83"/>
    </location>
</feature>
<evidence type="ECO:0000256" key="1">
    <source>
        <dbReference type="SAM" id="MobiDB-lite"/>
    </source>
</evidence>
<name>A0A0K2AUI6_STRA7</name>
<dbReference type="Proteomes" id="UP000061018">
    <property type="component" value="Chromosome"/>
</dbReference>
<organism evidence="2 3">
    <name type="scientific">Streptomyces ambofaciens (strain ATCC 23877 / 3486 / DSM 40053 / JCM 4204 / NBRC 12836 / NRRL B-2516)</name>
    <dbReference type="NCBI Taxonomy" id="278992"/>
    <lineage>
        <taxon>Bacteria</taxon>
        <taxon>Bacillati</taxon>
        <taxon>Actinomycetota</taxon>
        <taxon>Actinomycetes</taxon>
        <taxon>Kitasatosporales</taxon>
        <taxon>Streptomycetaceae</taxon>
        <taxon>Streptomyces</taxon>
    </lineage>
</organism>